<dbReference type="HAMAP" id="MF_00152">
    <property type="entry name" value="Nfo"/>
    <property type="match status" value="1"/>
</dbReference>
<dbReference type="FunFam" id="3.20.20.150:FF:000001">
    <property type="entry name" value="Probable endonuclease 4"/>
    <property type="match status" value="1"/>
</dbReference>
<dbReference type="NCBIfam" id="TIGR00587">
    <property type="entry name" value="nfo"/>
    <property type="match status" value="1"/>
</dbReference>
<dbReference type="GO" id="GO:0008081">
    <property type="term" value="F:phosphoric diester hydrolase activity"/>
    <property type="evidence" value="ECO:0007669"/>
    <property type="project" value="TreeGrafter"/>
</dbReference>
<comment type="similarity">
    <text evidence="2">Belongs to the AP endonuclease 2 family.</text>
</comment>
<evidence type="ECO:0000313" key="9">
    <source>
        <dbReference type="EMBL" id="SVA37210.1"/>
    </source>
</evidence>
<dbReference type="CDD" id="cd00019">
    <property type="entry name" value="AP2Ec"/>
    <property type="match status" value="1"/>
</dbReference>
<dbReference type="SMART" id="SM00518">
    <property type="entry name" value="AP2Ec"/>
    <property type="match status" value="1"/>
</dbReference>
<feature type="domain" description="Xylose isomerase-like TIM barrel" evidence="8">
    <location>
        <begin position="18"/>
        <end position="273"/>
    </location>
</feature>
<dbReference type="GO" id="GO:0003906">
    <property type="term" value="F:DNA-(apurinic or apyrimidinic site) endonuclease activity"/>
    <property type="evidence" value="ECO:0007669"/>
    <property type="project" value="TreeGrafter"/>
</dbReference>
<keyword evidence="4" id="KW-0227">DNA damage</keyword>
<evidence type="ECO:0000259" key="8">
    <source>
        <dbReference type="Pfam" id="PF01261"/>
    </source>
</evidence>
<dbReference type="GO" id="GO:0006284">
    <property type="term" value="P:base-excision repair"/>
    <property type="evidence" value="ECO:0007669"/>
    <property type="project" value="TreeGrafter"/>
</dbReference>
<keyword evidence="7" id="KW-0234">DNA repair</keyword>
<name>A0A381VA27_9ZZZZ</name>
<reference evidence="9" key="1">
    <citation type="submission" date="2018-05" db="EMBL/GenBank/DDBJ databases">
        <authorList>
            <person name="Lanie J.A."/>
            <person name="Ng W.-L."/>
            <person name="Kazmierczak K.M."/>
            <person name="Andrzejewski T.M."/>
            <person name="Davidsen T.M."/>
            <person name="Wayne K.J."/>
            <person name="Tettelin H."/>
            <person name="Glass J.I."/>
            <person name="Rusch D."/>
            <person name="Podicherti R."/>
            <person name="Tsui H.-C.T."/>
            <person name="Winkler M.E."/>
        </authorList>
    </citation>
    <scope>NUCLEOTIDE SEQUENCE</scope>
</reference>
<dbReference type="PANTHER" id="PTHR21445">
    <property type="entry name" value="ENDONUCLEASE IV ENDODEOXYRIBONUCLEASE IV"/>
    <property type="match status" value="1"/>
</dbReference>
<evidence type="ECO:0000256" key="4">
    <source>
        <dbReference type="ARBA" id="ARBA00022763"/>
    </source>
</evidence>
<keyword evidence="6" id="KW-0862">Zinc</keyword>
<dbReference type="PANTHER" id="PTHR21445:SF0">
    <property type="entry name" value="APURINIC-APYRIMIDINIC ENDONUCLEASE"/>
    <property type="match status" value="1"/>
</dbReference>
<evidence type="ECO:0000256" key="5">
    <source>
        <dbReference type="ARBA" id="ARBA00022801"/>
    </source>
</evidence>
<keyword evidence="5" id="KW-0378">Hydrolase</keyword>
<dbReference type="InterPro" id="IPR036237">
    <property type="entry name" value="Xyl_isomerase-like_sf"/>
</dbReference>
<evidence type="ECO:0000256" key="1">
    <source>
        <dbReference type="ARBA" id="ARBA00001947"/>
    </source>
</evidence>
<dbReference type="InterPro" id="IPR013022">
    <property type="entry name" value="Xyl_isomerase-like_TIM-brl"/>
</dbReference>
<evidence type="ECO:0000256" key="3">
    <source>
        <dbReference type="ARBA" id="ARBA00022723"/>
    </source>
</evidence>
<dbReference type="AlphaFoldDB" id="A0A381VA27"/>
<dbReference type="PROSITE" id="PS51432">
    <property type="entry name" value="AP_NUCLEASE_F2_4"/>
    <property type="match status" value="1"/>
</dbReference>
<dbReference type="GO" id="GO:0003677">
    <property type="term" value="F:DNA binding"/>
    <property type="evidence" value="ECO:0007669"/>
    <property type="project" value="InterPro"/>
</dbReference>
<evidence type="ECO:0000256" key="7">
    <source>
        <dbReference type="ARBA" id="ARBA00023204"/>
    </source>
</evidence>
<organism evidence="9">
    <name type="scientific">marine metagenome</name>
    <dbReference type="NCBI Taxonomy" id="408172"/>
    <lineage>
        <taxon>unclassified sequences</taxon>
        <taxon>metagenomes</taxon>
        <taxon>ecological metagenomes</taxon>
    </lineage>
</organism>
<dbReference type="GO" id="GO:0008270">
    <property type="term" value="F:zinc ion binding"/>
    <property type="evidence" value="ECO:0007669"/>
    <property type="project" value="InterPro"/>
</dbReference>
<gene>
    <name evidence="9" type="ORF">METZ01_LOCUS90064</name>
</gene>
<dbReference type="SUPFAM" id="SSF51658">
    <property type="entry name" value="Xylose isomerase-like"/>
    <property type="match status" value="1"/>
</dbReference>
<dbReference type="Gene3D" id="3.20.20.150">
    <property type="entry name" value="Divalent-metal-dependent TIM barrel enzymes"/>
    <property type="match status" value="1"/>
</dbReference>
<accession>A0A381VA27</accession>
<protein>
    <recommendedName>
        <fullName evidence="8">Xylose isomerase-like TIM barrel domain-containing protein</fullName>
    </recommendedName>
</protein>
<sequence>MKIGAHVSTAGGISKSIARATEIGCEAIQIFGSSPQGWAFKPIPEPEIESFRRQATEAGIDSVFLHAIYLINLGTADEAHLDRGVQSLINYMNLAAEIGATGVVFHPGSHKGAGYEAILAQSVSAIQRVLENSPDGPYLAVENMAGMGQHIGAKFDELGRIIEGVNSPRLKVCLDTQHSFAAGYDLASTEGIESMISEFEDTIGVSNLLVVHANDSKRPCGSGVDRHDNIGDGFIGESGFATIMGHPAFRDVPFLLEVPGFDEKGPDQKNIDILKTLRQQAGINSGIGS</sequence>
<dbReference type="PROSITE" id="PS00729">
    <property type="entry name" value="AP_NUCLEASE_F2_1"/>
    <property type="match status" value="1"/>
</dbReference>
<evidence type="ECO:0000256" key="6">
    <source>
        <dbReference type="ARBA" id="ARBA00022833"/>
    </source>
</evidence>
<dbReference type="InterPro" id="IPR001719">
    <property type="entry name" value="AP_endonuc_2"/>
</dbReference>
<proteinExistence type="inferred from homology"/>
<dbReference type="InterPro" id="IPR018246">
    <property type="entry name" value="AP_endonuc_F2_Zn_BS"/>
</dbReference>
<comment type="cofactor">
    <cofactor evidence="1">
        <name>Zn(2+)</name>
        <dbReference type="ChEBI" id="CHEBI:29105"/>
    </cofactor>
</comment>
<dbReference type="EMBL" id="UINC01008260">
    <property type="protein sequence ID" value="SVA37210.1"/>
    <property type="molecule type" value="Genomic_DNA"/>
</dbReference>
<dbReference type="PROSITE" id="PS00731">
    <property type="entry name" value="AP_NUCLEASE_F2_3"/>
    <property type="match status" value="1"/>
</dbReference>
<dbReference type="Pfam" id="PF01261">
    <property type="entry name" value="AP_endonuc_2"/>
    <property type="match status" value="1"/>
</dbReference>
<evidence type="ECO:0000256" key="2">
    <source>
        <dbReference type="ARBA" id="ARBA00005340"/>
    </source>
</evidence>
<keyword evidence="3" id="KW-0479">Metal-binding</keyword>